<keyword evidence="1" id="KW-0614">Plasmid</keyword>
<sequence length="13" mass="1241">MTFLAAKTAGGCA</sequence>
<reference evidence="1" key="2">
    <citation type="journal article" date="2007" name="Plasmid">
        <title>Sequence of plasmid pBS228 and reconstruction of the IncP-1alpha phylogeny.</title>
        <authorList>
            <person name="Haines A.S."/>
            <person name="Jones K."/>
            <person name="Batt S."/>
            <person name="Thomas C.M."/>
        </authorList>
    </citation>
    <scope>NUCLEOTIDE SEQUENCE</scope>
    <source>
        <strain evidence="1">RK2</strain>
        <plasmid evidence="1">Birmingham IncP-alpha plasmid</plasmid>
    </source>
</reference>
<proteinExistence type="predicted"/>
<reference evidence="1" key="1">
    <citation type="journal article" date="1994" name="J. Mol. Biol.">
        <title>Complete nucleotide sequence of Birmingham IncP alpha plasmids. Compilation and comparative analysis.</title>
        <authorList>
            <person name="Pansegrau W."/>
            <person name="Lanka E."/>
            <person name="Barth P.T."/>
            <person name="Figurski D.H."/>
            <person name="Guiney D.G."/>
            <person name="Haas D."/>
            <person name="Helinski D.R."/>
            <person name="Schwab H."/>
            <person name="Stanisich V.A."/>
            <person name="Thomas C.M."/>
        </authorList>
    </citation>
    <scope>NUCLEOTIDE SEQUENCE</scope>
    <source>
        <strain evidence="1">RK2</strain>
        <plasmid evidence="1">Birmingham IncP-alpha plasmid</plasmid>
    </source>
</reference>
<geneLocation type="plasmid" evidence="1">
    <name>Birmingham IncP-alpha plasmid</name>
</geneLocation>
<organism evidence="1">
    <name type="scientific">Birmingham IncP-alpha plasmid</name>
    <dbReference type="NCBI Taxonomy" id="35419"/>
    <lineage>
        <taxon>other sequences</taxon>
        <taxon>plasmids</taxon>
    </lineage>
</organism>
<dbReference type="EMBL" id="BN000925">
    <property type="protein sequence ID" value="CAJ85727.1"/>
    <property type="molecule type" value="Genomic_DNA"/>
</dbReference>
<comment type="miscellaneous">
    <text evidence="1">The sequence shown here is derived from an EMBL/GenBank/DDBJ third party annotation (TPA) entry.</text>
</comment>
<name>A6H979_9ZZZZ</name>
<protein>
    <submittedName>
        <fullName evidence="1">TraX</fullName>
    </submittedName>
</protein>
<evidence type="ECO:0000313" key="1">
    <source>
        <dbReference type="EMBL" id="CAJ85727.1"/>
    </source>
</evidence>
<gene>
    <name evidence="1" type="primary">traX</name>
</gene>
<accession>A6H979</accession>